<reference evidence="2 3" key="1">
    <citation type="journal article" date="2014" name="Genome Biol. Evol.">
        <title>The secreted proteins of Achlya hypogyna and Thraustotheca clavata identify the ancestral oomycete secretome and reveal gene acquisitions by horizontal gene transfer.</title>
        <authorList>
            <person name="Misner I."/>
            <person name="Blouin N."/>
            <person name="Leonard G."/>
            <person name="Richards T.A."/>
            <person name="Lane C.E."/>
        </authorList>
    </citation>
    <scope>NUCLEOTIDE SEQUENCE [LARGE SCALE GENOMIC DNA]</scope>
    <source>
        <strain evidence="2 3">ATCC 48635</strain>
    </source>
</reference>
<evidence type="ECO:0000313" key="2">
    <source>
        <dbReference type="EMBL" id="OQR87892.1"/>
    </source>
</evidence>
<sequence>MAGGRSKKRKNRVAVPLYAPPAKKSAQEEPSEQPPLSKKAKAASKPLQVPIAASGVSPPTSNKMTKKKPTGGKAAANAPAVANLTASKPLVVATSHGEAKATGAKPAGAKNTQSKPTAAKATVSKPATPQLVVAKPAVSKPTEAKQAQVYLADPAPDKEPLVAPTAEGTTAKKKKKKKKRKKNKAATVNESAKPEETATVEPTEADKEAASQAQAQARKRRFASEVAVPIAKTTVLLPSAAPSTGSAKKQKLDWAPAPSPEKSVATVSTPDTAEISGPHKDDYQHMPSTTEGSPSMATSASSKVPATTPFEEETTSVVSHAAAETPEVSDDDAGAIDARSSLLSTIMDAFESSRNDGMTPLDDDARHVSGADTESDEPDDADQGAASWRNHSEDDDVIVLDDTDEDEDSGARSSRYHYEHLSATEDDAGDVDEYDDDVSDEETEDIDDDAGGAAVIDDLDETAPSSSVEDPEDEEDTNLFGRNHLPWWPGTSATPLTETSSPVSSLIARAVDKPPVQAASTYFHKTVEETVATSPARAAVVPPVATDTSSPTKPAAASPMKAVAASPRPTAASPTKPPLVASSFKSPTASPVEGTVLLASEPTTAPMIKTDEASPVKPTAVPPTKAPIAHLPPAAPAQTEAKSNLQAPPALVPNTASASWGAAFGTTAPGKTAQIVDCSPLSTWFLSRGQANFIKQSSALPVTVQVPASTDAARQSCPTPRTVADEAFFASLAKSHWRTWYTTADAATASVLDPPLPHVSSPVRAAVEVANTVAAEAPATTEPIKSFDGLLADLRSAKDESSAFEKLMIEVLQGKTMAGIDFHDAYRSVLP</sequence>
<feature type="compositionally biased region" description="Basic residues" evidence="1">
    <location>
        <begin position="171"/>
        <end position="184"/>
    </location>
</feature>
<proteinExistence type="predicted"/>
<name>A0A1V9YQ70_ACHHY</name>
<feature type="compositionally biased region" description="Polar residues" evidence="1">
    <location>
        <begin position="491"/>
        <end position="501"/>
    </location>
</feature>
<dbReference type="Proteomes" id="UP000243579">
    <property type="component" value="Unassembled WGS sequence"/>
</dbReference>
<feature type="region of interest" description="Disordered" evidence="1">
    <location>
        <begin position="93"/>
        <end position="336"/>
    </location>
</feature>
<evidence type="ECO:0000256" key="1">
    <source>
        <dbReference type="SAM" id="MobiDB-lite"/>
    </source>
</evidence>
<feature type="region of interest" description="Disordered" evidence="1">
    <location>
        <begin position="1"/>
        <end position="80"/>
    </location>
</feature>
<feature type="compositionally biased region" description="Basic residues" evidence="1">
    <location>
        <begin position="1"/>
        <end position="12"/>
    </location>
</feature>
<evidence type="ECO:0000313" key="3">
    <source>
        <dbReference type="Proteomes" id="UP000243579"/>
    </source>
</evidence>
<keyword evidence="3" id="KW-1185">Reference proteome</keyword>
<dbReference type="EMBL" id="JNBR01001420">
    <property type="protein sequence ID" value="OQR87892.1"/>
    <property type="molecule type" value="Genomic_DNA"/>
</dbReference>
<organism evidence="2 3">
    <name type="scientific">Achlya hypogyna</name>
    <name type="common">Oomycete</name>
    <name type="synonym">Protoachlya hypogyna</name>
    <dbReference type="NCBI Taxonomy" id="1202772"/>
    <lineage>
        <taxon>Eukaryota</taxon>
        <taxon>Sar</taxon>
        <taxon>Stramenopiles</taxon>
        <taxon>Oomycota</taxon>
        <taxon>Saprolegniomycetes</taxon>
        <taxon>Saprolegniales</taxon>
        <taxon>Achlyaceae</taxon>
        <taxon>Achlya</taxon>
    </lineage>
</organism>
<feature type="compositionally biased region" description="Low complexity" evidence="1">
    <location>
        <begin position="71"/>
        <end position="80"/>
    </location>
</feature>
<feature type="compositionally biased region" description="Low complexity" evidence="1">
    <location>
        <begin position="100"/>
        <end position="110"/>
    </location>
</feature>
<dbReference type="AlphaFoldDB" id="A0A1V9YQ70"/>
<feature type="region of interest" description="Disordered" evidence="1">
    <location>
        <begin position="351"/>
        <end position="501"/>
    </location>
</feature>
<feature type="compositionally biased region" description="Acidic residues" evidence="1">
    <location>
        <begin position="393"/>
        <end position="408"/>
    </location>
</feature>
<protein>
    <submittedName>
        <fullName evidence="2">Uncharacterized protein</fullName>
    </submittedName>
</protein>
<feature type="region of interest" description="Disordered" evidence="1">
    <location>
        <begin position="565"/>
        <end position="587"/>
    </location>
</feature>
<feature type="compositionally biased region" description="Acidic residues" evidence="1">
    <location>
        <begin position="424"/>
        <end position="450"/>
    </location>
</feature>
<dbReference type="OrthoDB" id="79932at2759"/>
<accession>A0A1V9YQ70</accession>
<comment type="caution">
    <text evidence="2">The sequence shown here is derived from an EMBL/GenBank/DDBJ whole genome shotgun (WGS) entry which is preliminary data.</text>
</comment>
<feature type="compositionally biased region" description="Low complexity" evidence="1">
    <location>
        <begin position="565"/>
        <end position="574"/>
    </location>
</feature>
<feature type="compositionally biased region" description="Acidic residues" evidence="1">
    <location>
        <begin position="373"/>
        <end position="382"/>
    </location>
</feature>
<feature type="compositionally biased region" description="Polar residues" evidence="1">
    <location>
        <begin position="286"/>
        <end position="305"/>
    </location>
</feature>
<gene>
    <name evidence="2" type="ORF">ACHHYP_07949</name>
</gene>